<proteinExistence type="inferred from homology"/>
<dbReference type="GO" id="GO:0009805">
    <property type="term" value="P:coumarin biosynthetic process"/>
    <property type="evidence" value="ECO:0007669"/>
    <property type="project" value="UniProtKB-ARBA"/>
</dbReference>
<dbReference type="InterPro" id="IPR002401">
    <property type="entry name" value="Cyt_P450_E_grp-I"/>
</dbReference>
<dbReference type="InterPro" id="IPR050665">
    <property type="entry name" value="Cytochrome_P450_Monooxygen"/>
</dbReference>
<evidence type="ECO:0000256" key="11">
    <source>
        <dbReference type="PIRSR" id="PIRSR602401-1"/>
    </source>
</evidence>
<dbReference type="Gene3D" id="1.10.630.10">
    <property type="entry name" value="Cytochrome P450"/>
    <property type="match status" value="1"/>
</dbReference>
<keyword evidence="6 13" id="KW-1133">Transmembrane helix</keyword>
<evidence type="ECO:0000256" key="6">
    <source>
        <dbReference type="ARBA" id="ARBA00022989"/>
    </source>
</evidence>
<organism evidence="14 15">
    <name type="scientific">Heracleum sosnowskyi</name>
    <dbReference type="NCBI Taxonomy" id="360622"/>
    <lineage>
        <taxon>Eukaryota</taxon>
        <taxon>Viridiplantae</taxon>
        <taxon>Streptophyta</taxon>
        <taxon>Embryophyta</taxon>
        <taxon>Tracheophyta</taxon>
        <taxon>Spermatophyta</taxon>
        <taxon>Magnoliopsida</taxon>
        <taxon>eudicotyledons</taxon>
        <taxon>Gunneridae</taxon>
        <taxon>Pentapetalae</taxon>
        <taxon>asterids</taxon>
        <taxon>campanulids</taxon>
        <taxon>Apiales</taxon>
        <taxon>Apiaceae</taxon>
        <taxon>Apioideae</taxon>
        <taxon>apioid superclade</taxon>
        <taxon>Tordylieae</taxon>
        <taxon>Tordyliinae</taxon>
        <taxon>Heracleum</taxon>
    </lineage>
</organism>
<evidence type="ECO:0000256" key="3">
    <source>
        <dbReference type="ARBA" id="ARBA00022617"/>
    </source>
</evidence>
<evidence type="ECO:0000256" key="7">
    <source>
        <dbReference type="ARBA" id="ARBA00023002"/>
    </source>
</evidence>
<keyword evidence="10 13" id="KW-0472">Membrane</keyword>
<dbReference type="PRINTS" id="PR00463">
    <property type="entry name" value="EP450I"/>
</dbReference>
<keyword evidence="3 11" id="KW-0349">Heme</keyword>
<keyword evidence="5 11" id="KW-0479">Metal-binding</keyword>
<dbReference type="Pfam" id="PF00067">
    <property type="entry name" value="p450"/>
    <property type="match status" value="1"/>
</dbReference>
<evidence type="ECO:0000313" key="14">
    <source>
        <dbReference type="EMBL" id="KAK1399216.1"/>
    </source>
</evidence>
<protein>
    <submittedName>
        <fullName evidence="14">Cytochrome P450, family 72, subfamily C, polypeptide 1</fullName>
    </submittedName>
</protein>
<reference evidence="14" key="1">
    <citation type="submission" date="2023-02" db="EMBL/GenBank/DDBJ databases">
        <title>Genome of toxic invasive species Heracleum sosnowskyi carries increased number of genes despite the absence of recent whole-genome duplications.</title>
        <authorList>
            <person name="Schelkunov M."/>
            <person name="Shtratnikova V."/>
            <person name="Makarenko M."/>
            <person name="Klepikova A."/>
            <person name="Omelchenko D."/>
            <person name="Novikova G."/>
            <person name="Obukhova E."/>
            <person name="Bogdanov V."/>
            <person name="Penin A."/>
            <person name="Logacheva M."/>
        </authorList>
    </citation>
    <scope>NUCLEOTIDE SEQUENCE</scope>
    <source>
        <strain evidence="14">Hsosn_3</strain>
        <tissue evidence="14">Leaf</tissue>
    </source>
</reference>
<reference evidence="14" key="2">
    <citation type="submission" date="2023-05" db="EMBL/GenBank/DDBJ databases">
        <authorList>
            <person name="Schelkunov M.I."/>
        </authorList>
    </citation>
    <scope>NUCLEOTIDE SEQUENCE</scope>
    <source>
        <strain evidence="14">Hsosn_3</strain>
        <tissue evidence="14">Leaf</tissue>
    </source>
</reference>
<dbReference type="InterPro" id="IPR001128">
    <property type="entry name" value="Cyt_P450"/>
</dbReference>
<dbReference type="InterPro" id="IPR017972">
    <property type="entry name" value="Cyt_P450_CS"/>
</dbReference>
<accession>A0AAD8J8P9</accession>
<evidence type="ECO:0000256" key="13">
    <source>
        <dbReference type="SAM" id="Phobius"/>
    </source>
</evidence>
<evidence type="ECO:0000256" key="10">
    <source>
        <dbReference type="ARBA" id="ARBA00023136"/>
    </source>
</evidence>
<dbReference type="GO" id="GO:0004497">
    <property type="term" value="F:monooxygenase activity"/>
    <property type="evidence" value="ECO:0007669"/>
    <property type="project" value="UniProtKB-KW"/>
</dbReference>
<keyword evidence="4 13" id="KW-0812">Transmembrane</keyword>
<dbReference type="GO" id="GO:0016705">
    <property type="term" value="F:oxidoreductase activity, acting on paired donors, with incorporation or reduction of molecular oxygen"/>
    <property type="evidence" value="ECO:0007669"/>
    <property type="project" value="InterPro"/>
</dbReference>
<comment type="cofactor">
    <cofactor evidence="11">
        <name>heme</name>
        <dbReference type="ChEBI" id="CHEBI:30413"/>
    </cofactor>
</comment>
<keyword evidence="9 12" id="KW-0503">Monooxygenase</keyword>
<comment type="subcellular location">
    <subcellularLocation>
        <location evidence="1">Membrane</location>
    </subcellularLocation>
</comment>
<evidence type="ECO:0000256" key="1">
    <source>
        <dbReference type="ARBA" id="ARBA00004370"/>
    </source>
</evidence>
<gene>
    <name evidence="14" type="ORF">POM88_009079</name>
</gene>
<keyword evidence="15" id="KW-1185">Reference proteome</keyword>
<evidence type="ECO:0000256" key="8">
    <source>
        <dbReference type="ARBA" id="ARBA00023004"/>
    </source>
</evidence>
<evidence type="ECO:0000256" key="4">
    <source>
        <dbReference type="ARBA" id="ARBA00022692"/>
    </source>
</evidence>
<keyword evidence="8 11" id="KW-0408">Iron</keyword>
<name>A0AAD8J8P9_9APIA</name>
<dbReference type="EMBL" id="JAUIZM010000002">
    <property type="protein sequence ID" value="KAK1399216.1"/>
    <property type="molecule type" value="Genomic_DNA"/>
</dbReference>
<sequence length="529" mass="59933">MLTDFISVDVKEISLLSSLAISVVIVLIVTLTTKVVNKVWLKPKKLEKYLKAQGFKGNPYRVLLGDMGDYVRVTKAEQPKQINLSGDVSQHALPYIHYIVEKYGKTNSYMWWGPQPRLNILDPELIKEIMSQSNVFRKPYPNPIGEIITGGLLTAEDEKWTRHRKLISPAFHVDKLKKMLPAMHLSFQEMLKKWKVLVSATGSAAEVDVWPYLEDMSGDVISRTAFGSNHEEGRKIFLLQKEQAHLAIHLAWVSFLPGWRYIPTKACRRMNEVCTELQVSIRSIISKRELAKQKGEASNDDDLLGILTESNSKEIQEQGIGMSIQEVIDECKLFYFAGSETTSNLLVWTMVLLSVHTDWQTSAREEVVRGFGREKPDYEGINHLKTVTMILQEVLRLYPPAAMLIRAIPKAAQLGNKNFPAGIGFVLPILLLHYDTDIWGMDAHEFKPERFSQGILSATKGRFSYMPFGGGPRICIGQNFAMVEAKMALAMILQEFSFELSPSYAHSPFQIITLQPQHGAKLILHKLQY</sequence>
<keyword evidence="7 12" id="KW-0560">Oxidoreductase</keyword>
<dbReference type="AlphaFoldDB" id="A0AAD8J8P9"/>
<evidence type="ECO:0000313" key="15">
    <source>
        <dbReference type="Proteomes" id="UP001237642"/>
    </source>
</evidence>
<feature type="binding site" description="axial binding residue" evidence="11">
    <location>
        <position position="475"/>
    </location>
    <ligand>
        <name>heme</name>
        <dbReference type="ChEBI" id="CHEBI:30413"/>
    </ligand>
    <ligandPart>
        <name>Fe</name>
        <dbReference type="ChEBI" id="CHEBI:18248"/>
    </ligandPart>
</feature>
<dbReference type="GO" id="GO:0005506">
    <property type="term" value="F:iron ion binding"/>
    <property type="evidence" value="ECO:0007669"/>
    <property type="project" value="InterPro"/>
</dbReference>
<dbReference type="SUPFAM" id="SSF48264">
    <property type="entry name" value="Cytochrome P450"/>
    <property type="match status" value="1"/>
</dbReference>
<dbReference type="PRINTS" id="PR00385">
    <property type="entry name" value="P450"/>
</dbReference>
<evidence type="ECO:0000256" key="2">
    <source>
        <dbReference type="ARBA" id="ARBA00010617"/>
    </source>
</evidence>
<feature type="transmembrane region" description="Helical" evidence="13">
    <location>
        <begin position="15"/>
        <end position="36"/>
    </location>
</feature>
<evidence type="ECO:0000256" key="12">
    <source>
        <dbReference type="RuleBase" id="RU000461"/>
    </source>
</evidence>
<comment type="similarity">
    <text evidence="2 12">Belongs to the cytochrome P450 family.</text>
</comment>
<dbReference type="Proteomes" id="UP001237642">
    <property type="component" value="Unassembled WGS sequence"/>
</dbReference>
<dbReference type="PANTHER" id="PTHR24282:SF273">
    <property type="entry name" value="CYTOCHROME P450 CYP72A219-LIKE"/>
    <property type="match status" value="1"/>
</dbReference>
<dbReference type="InterPro" id="IPR036396">
    <property type="entry name" value="Cyt_P450_sf"/>
</dbReference>
<evidence type="ECO:0000256" key="9">
    <source>
        <dbReference type="ARBA" id="ARBA00023033"/>
    </source>
</evidence>
<evidence type="ECO:0000256" key="5">
    <source>
        <dbReference type="ARBA" id="ARBA00022723"/>
    </source>
</evidence>
<dbReference type="PANTHER" id="PTHR24282">
    <property type="entry name" value="CYTOCHROME P450 FAMILY MEMBER"/>
    <property type="match status" value="1"/>
</dbReference>
<dbReference type="GO" id="GO:0020037">
    <property type="term" value="F:heme binding"/>
    <property type="evidence" value="ECO:0007669"/>
    <property type="project" value="InterPro"/>
</dbReference>
<comment type="caution">
    <text evidence="14">The sequence shown here is derived from an EMBL/GenBank/DDBJ whole genome shotgun (WGS) entry which is preliminary data.</text>
</comment>
<dbReference type="PROSITE" id="PS00086">
    <property type="entry name" value="CYTOCHROME_P450"/>
    <property type="match status" value="1"/>
</dbReference>
<dbReference type="GO" id="GO:0016020">
    <property type="term" value="C:membrane"/>
    <property type="evidence" value="ECO:0007669"/>
    <property type="project" value="UniProtKB-SubCell"/>
</dbReference>